<keyword evidence="1" id="KW-1133">Transmembrane helix</keyword>
<keyword evidence="1" id="KW-0472">Membrane</keyword>
<sequence>MLISLLIIFILFNTLLKLSFWRLWQIALWAGVLAAFLWFSYDFASEQSQTTLSQWLASPKILSDMAVLVTIESAIGLLFSFVALRDYYQNRCSKPQRVLLVFPGLLLFPCLIYVLAQAFFFFSGADFAKTTLWGTLALVALVLLGTKGIATLLPEKDLRLEVHLLINVLIILLGLTATASAQIIYVPKSDPIDFVLLGKVFLFFLSLFVLGFAASKGYWYLKGKRNH</sequence>
<dbReference type="Proteomes" id="UP001311730">
    <property type="component" value="Unassembled WGS sequence"/>
</dbReference>
<keyword evidence="1" id="KW-0812">Transmembrane</keyword>
<keyword evidence="3" id="KW-1185">Reference proteome</keyword>
<feature type="transmembrane region" description="Helical" evidence="1">
    <location>
        <begin position="132"/>
        <end position="152"/>
    </location>
</feature>
<dbReference type="EMBL" id="JAYKBW010000002">
    <property type="protein sequence ID" value="MEB3074080.1"/>
    <property type="molecule type" value="Genomic_DNA"/>
</dbReference>
<feature type="transmembrane region" description="Helical" evidence="1">
    <location>
        <begin position="200"/>
        <end position="221"/>
    </location>
</feature>
<protein>
    <submittedName>
        <fullName evidence="2">Uncharacterized protein</fullName>
    </submittedName>
</protein>
<name>A0ABU5Z536_9FLAO</name>
<proteinExistence type="predicted"/>
<gene>
    <name evidence="2" type="ORF">VJJ08_02050</name>
</gene>
<evidence type="ECO:0000256" key="1">
    <source>
        <dbReference type="SAM" id="Phobius"/>
    </source>
</evidence>
<accession>A0ABU5Z536</accession>
<evidence type="ECO:0000313" key="3">
    <source>
        <dbReference type="Proteomes" id="UP001311730"/>
    </source>
</evidence>
<reference evidence="2 3" key="1">
    <citation type="submission" date="2023-12" db="EMBL/GenBank/DDBJ databases">
        <title>Genomic sequences of Capnocytophaga and Parvimonas strains.</title>
        <authorList>
            <person name="Watt R.M."/>
            <person name="Wang M."/>
            <person name="Yang T."/>
            <person name="Tong W.M."/>
        </authorList>
    </citation>
    <scope>NUCLEOTIDE SEQUENCE [LARGE SCALE GENOMIC DNA]</scope>
    <source>
        <strain evidence="2 3">CCUG 13096</strain>
    </source>
</reference>
<feature type="transmembrane region" description="Helical" evidence="1">
    <location>
        <begin position="164"/>
        <end position="185"/>
    </location>
</feature>
<comment type="caution">
    <text evidence="2">The sequence shown here is derived from an EMBL/GenBank/DDBJ whole genome shotgun (WGS) entry which is preliminary data.</text>
</comment>
<feature type="transmembrane region" description="Helical" evidence="1">
    <location>
        <begin position="96"/>
        <end position="120"/>
    </location>
</feature>
<organism evidence="2 3">
    <name type="scientific">Capnocytophaga gingivalis</name>
    <dbReference type="NCBI Taxonomy" id="1017"/>
    <lineage>
        <taxon>Bacteria</taxon>
        <taxon>Pseudomonadati</taxon>
        <taxon>Bacteroidota</taxon>
        <taxon>Flavobacteriia</taxon>
        <taxon>Flavobacteriales</taxon>
        <taxon>Flavobacteriaceae</taxon>
        <taxon>Capnocytophaga</taxon>
    </lineage>
</organism>
<feature type="transmembrane region" description="Helical" evidence="1">
    <location>
        <begin position="21"/>
        <end position="41"/>
    </location>
</feature>
<dbReference type="RefSeq" id="WP_323982548.1">
    <property type="nucleotide sequence ID" value="NZ_JAYKBW010000002.1"/>
</dbReference>
<evidence type="ECO:0000313" key="2">
    <source>
        <dbReference type="EMBL" id="MEB3074080.1"/>
    </source>
</evidence>
<feature type="transmembrane region" description="Helical" evidence="1">
    <location>
        <begin position="61"/>
        <end position="84"/>
    </location>
</feature>